<evidence type="ECO:0000313" key="1">
    <source>
        <dbReference type="EMBL" id="KAF9892458.1"/>
    </source>
</evidence>
<dbReference type="EMBL" id="VCAU01000012">
    <property type="protein sequence ID" value="KAF9892458.1"/>
    <property type="molecule type" value="Genomic_DNA"/>
</dbReference>
<reference evidence="1" key="1">
    <citation type="journal article" date="2019" name="Beilstein J. Org. Chem.">
        <title>Nanangenines: drimane sesquiterpenoids as the dominant metabolite cohort of a novel Australian fungus, Aspergillus nanangensis.</title>
        <authorList>
            <person name="Lacey H.J."/>
            <person name="Gilchrist C.L.M."/>
            <person name="Crombie A."/>
            <person name="Kalaitzis J.A."/>
            <person name="Vuong D."/>
            <person name="Rutledge P.J."/>
            <person name="Turner P."/>
            <person name="Pitt J.I."/>
            <person name="Lacey E."/>
            <person name="Chooi Y.H."/>
            <person name="Piggott A.M."/>
        </authorList>
    </citation>
    <scope>NUCLEOTIDE SEQUENCE</scope>
    <source>
        <strain evidence="1">MST-FP2251</strain>
    </source>
</reference>
<comment type="caution">
    <text evidence="1">The sequence shown here is derived from an EMBL/GenBank/DDBJ whole genome shotgun (WGS) entry which is preliminary data.</text>
</comment>
<proteinExistence type="predicted"/>
<reference evidence="1" key="2">
    <citation type="submission" date="2020-02" db="EMBL/GenBank/DDBJ databases">
        <authorList>
            <person name="Gilchrist C.L.M."/>
            <person name="Chooi Y.-H."/>
        </authorList>
    </citation>
    <scope>NUCLEOTIDE SEQUENCE</scope>
    <source>
        <strain evidence="1">MST-FP2251</strain>
    </source>
</reference>
<organism evidence="1 2">
    <name type="scientific">Aspergillus nanangensis</name>
    <dbReference type="NCBI Taxonomy" id="2582783"/>
    <lineage>
        <taxon>Eukaryota</taxon>
        <taxon>Fungi</taxon>
        <taxon>Dikarya</taxon>
        <taxon>Ascomycota</taxon>
        <taxon>Pezizomycotina</taxon>
        <taxon>Eurotiomycetes</taxon>
        <taxon>Eurotiomycetidae</taxon>
        <taxon>Eurotiales</taxon>
        <taxon>Aspergillaceae</taxon>
        <taxon>Aspergillus</taxon>
        <taxon>Aspergillus subgen. Circumdati</taxon>
    </lineage>
</organism>
<gene>
    <name evidence="1" type="ORF">FE257_001567</name>
</gene>
<dbReference type="Proteomes" id="UP001194746">
    <property type="component" value="Unassembled WGS sequence"/>
</dbReference>
<dbReference type="AlphaFoldDB" id="A0AAD4CVC5"/>
<evidence type="ECO:0000313" key="2">
    <source>
        <dbReference type="Proteomes" id="UP001194746"/>
    </source>
</evidence>
<dbReference type="InterPro" id="IPR008949">
    <property type="entry name" value="Isoprenoid_synthase_dom_sf"/>
</dbReference>
<sequence length="329" mass="37775">MLGFLNNKTTDDLELAYRNCITTIRSLLPTKAVKHEDYELILQNLTNFQNEVDRLMTEKPLKDAGEYLFCGMYSPYIYPSGEVVRVAEVGRFVLLWSYVDDILDSTTDISLVTTICASLRKIVLEPFNLNTNYGSLNSEIYRILSEFLHGWDCDAEVASMIRSTYLQYIDHTLLYRATEIEGRTMWMSEYLMARSFNVSIPVVQTIRWSTNRELDAGALRDDDTKEVILASGRVVGLTLDMFNHNGEKPNKTIFVHPCHILEKSLSLSHDDALRKVGQLLDECQAQFSHKLQRVSAKFPQEAEAIAEVHFNSLRWVVDAGRRYKQKPSR</sequence>
<keyword evidence="2" id="KW-1185">Reference proteome</keyword>
<dbReference type="Pfam" id="PF19086">
    <property type="entry name" value="Terpene_syn_C_2"/>
    <property type="match status" value="1"/>
</dbReference>
<dbReference type="Gene3D" id="1.10.600.10">
    <property type="entry name" value="Farnesyl Diphosphate Synthase"/>
    <property type="match status" value="1"/>
</dbReference>
<dbReference type="SUPFAM" id="SSF48576">
    <property type="entry name" value="Terpenoid synthases"/>
    <property type="match status" value="1"/>
</dbReference>
<name>A0AAD4CVC5_ASPNN</name>
<protein>
    <submittedName>
        <fullName evidence="1">Uncharacterized protein</fullName>
    </submittedName>
</protein>
<accession>A0AAD4CVC5</accession>